<reference evidence="3" key="1">
    <citation type="submission" date="2022-07" db="EMBL/GenBank/DDBJ databases">
        <title>Taxonomy of Aspergillus series Nigri: significant species reduction supported by multi-species coalescent approaches.</title>
        <authorList>
            <person name="Bian C."/>
            <person name="Kusuya Y."/>
            <person name="Sklenar F."/>
            <person name="D'hooge E."/>
            <person name="Yaguchi T."/>
            <person name="Takahashi H."/>
            <person name="Hubka V."/>
        </authorList>
    </citation>
    <scope>NUCLEOTIDE SEQUENCE</scope>
    <source>
        <strain evidence="3">CBS 733.88</strain>
    </source>
</reference>
<comment type="caution">
    <text evidence="3">The sequence shown here is derived from an EMBL/GenBank/DDBJ whole genome shotgun (WGS) entry which is preliminary data.</text>
</comment>
<organism evidence="3 4">
    <name type="scientific">Aspergillus brasiliensis</name>
    <dbReference type="NCBI Taxonomy" id="319629"/>
    <lineage>
        <taxon>Eukaryota</taxon>
        <taxon>Fungi</taxon>
        <taxon>Dikarya</taxon>
        <taxon>Ascomycota</taxon>
        <taxon>Pezizomycotina</taxon>
        <taxon>Eurotiomycetes</taxon>
        <taxon>Eurotiomycetidae</taxon>
        <taxon>Eurotiales</taxon>
        <taxon>Aspergillaceae</taxon>
        <taxon>Aspergillus</taxon>
        <taxon>Aspergillus subgen. Circumdati</taxon>
    </lineage>
</organism>
<feature type="region of interest" description="Disordered" evidence="1">
    <location>
        <begin position="242"/>
        <end position="264"/>
    </location>
</feature>
<proteinExistence type="predicted"/>
<protein>
    <recommendedName>
        <fullName evidence="2">Cupin type-2 domain-containing protein</fullName>
    </recommendedName>
</protein>
<name>A0A9W6DKU2_9EURO</name>
<dbReference type="Proteomes" id="UP001143548">
    <property type="component" value="Unassembled WGS sequence"/>
</dbReference>
<evidence type="ECO:0000313" key="3">
    <source>
        <dbReference type="EMBL" id="GKZ18412.1"/>
    </source>
</evidence>
<dbReference type="InterPro" id="IPR013096">
    <property type="entry name" value="Cupin_2"/>
</dbReference>
<gene>
    <name evidence="3" type="ORF">AbraCBS73388_000982</name>
</gene>
<dbReference type="CDD" id="cd02208">
    <property type="entry name" value="cupin_RmlC-like"/>
    <property type="match status" value="1"/>
</dbReference>
<dbReference type="Pfam" id="PF07883">
    <property type="entry name" value="Cupin_2"/>
    <property type="match status" value="1"/>
</dbReference>
<dbReference type="SUPFAM" id="SSF51182">
    <property type="entry name" value="RmlC-like cupins"/>
    <property type="match status" value="1"/>
</dbReference>
<dbReference type="EMBL" id="BROQ01000011">
    <property type="protein sequence ID" value="GKZ18412.1"/>
    <property type="molecule type" value="Genomic_DNA"/>
</dbReference>
<sequence>MAPCKPRTFTAGEDPLTKFDGAISVATMPRPADRQFLYHGIMRPSRGIYAKLIATGQKPPTHFHPSQWEFFRVLRGNLTIDINGVPVHRTVEDGEMAVPPYTHHVIYGTPGTEMNEVEFLVSATDSTAEADGATVMDQEFFENWYGYQEDIFQRGEKIDLIQVLSMFDAGGTYLSPPWWVPFRCWVGLILGIVIGRWIGGLLGYAPFYPEWTTNWDAACDKMEQCWFQRRYADRGAQQRAREKFGVEEKQKQEPSASAKGKKLE</sequence>
<evidence type="ECO:0000313" key="4">
    <source>
        <dbReference type="Proteomes" id="UP001143548"/>
    </source>
</evidence>
<evidence type="ECO:0000256" key="1">
    <source>
        <dbReference type="SAM" id="MobiDB-lite"/>
    </source>
</evidence>
<feature type="domain" description="Cupin type-2" evidence="2">
    <location>
        <begin position="53"/>
        <end position="104"/>
    </location>
</feature>
<dbReference type="AlphaFoldDB" id="A0A9W6DKU2"/>
<dbReference type="Gene3D" id="2.60.120.10">
    <property type="entry name" value="Jelly Rolls"/>
    <property type="match status" value="1"/>
</dbReference>
<evidence type="ECO:0000259" key="2">
    <source>
        <dbReference type="Pfam" id="PF07883"/>
    </source>
</evidence>
<accession>A0A9W6DKU2</accession>
<feature type="compositionally biased region" description="Basic and acidic residues" evidence="1">
    <location>
        <begin position="242"/>
        <end position="252"/>
    </location>
</feature>
<dbReference type="InterPro" id="IPR014710">
    <property type="entry name" value="RmlC-like_jellyroll"/>
</dbReference>
<dbReference type="InterPro" id="IPR011051">
    <property type="entry name" value="RmlC_Cupin_sf"/>
</dbReference>